<dbReference type="Gene3D" id="3.30.420.310">
    <property type="entry name" value="2-keto-3-deoxy-galactonokinase, C-terminal domain"/>
    <property type="match status" value="1"/>
</dbReference>
<dbReference type="EC" id="2.7.1.58" evidence="1"/>
<dbReference type="OrthoDB" id="256574at2"/>
<dbReference type="STRING" id="1111728.GCA_000427805_02469"/>
<reference evidence="3" key="1">
    <citation type="submission" date="2017-09" db="EMBL/GenBank/DDBJ databases">
        <title>FDA dAtabase for Regulatory Grade micrObial Sequences (FDA-ARGOS): Supporting development and validation of Infectious Disease Dx tests.</title>
        <authorList>
            <person name="Minogue T."/>
            <person name="Wolcott M."/>
            <person name="Wasieloski L."/>
            <person name="Aguilar W."/>
            <person name="Moore D."/>
            <person name="Tallon L."/>
            <person name="Sadzewicz L."/>
            <person name="Ott S."/>
            <person name="Zhao X."/>
            <person name="Nagaraj S."/>
            <person name="Vavikolanu K."/>
            <person name="Aluvathingal J."/>
            <person name="Nadendla S."/>
            <person name="Sichtig H."/>
        </authorList>
    </citation>
    <scope>NUCLEOTIDE SEQUENCE [LARGE SCALE GENOMIC DNA]</scope>
    <source>
        <strain evidence="3">FDAARGOS_387</strain>
    </source>
</reference>
<dbReference type="Proteomes" id="UP000224974">
    <property type="component" value="Unassembled WGS sequence"/>
</dbReference>
<reference evidence="1" key="2">
    <citation type="submission" date="2017-09" db="EMBL/GenBank/DDBJ databases">
        <title>FDA dAtabase for Regulatory Grade micrObial Sequences (FDA-ARGOS): Supporting development and validation of Infectious Disease Dx tests.</title>
        <authorList>
            <person name="Minogue T."/>
            <person name="Wolcott M."/>
            <person name="Wasieloski L."/>
            <person name="Aguilar W."/>
            <person name="Moore D."/>
            <person name="Tallon L.J."/>
            <person name="Sadzewicz L."/>
            <person name="Ott S."/>
            <person name="Zhao X."/>
            <person name="Nagaraj S."/>
            <person name="Vavikolanu K."/>
            <person name="Aluvathingal J."/>
            <person name="Nadendla S."/>
            <person name="Sichtig H."/>
        </authorList>
    </citation>
    <scope>NUCLEOTIDE SEQUENCE</scope>
    <source>
        <strain evidence="1">FDAARGOS_387</strain>
    </source>
</reference>
<evidence type="ECO:0000313" key="4">
    <source>
        <dbReference type="Proteomes" id="UP000373449"/>
    </source>
</evidence>
<proteinExistence type="predicted"/>
<dbReference type="AlphaFoldDB" id="A0A2C6DHK0"/>
<gene>
    <name evidence="1" type="ORF">CRN84_02540</name>
    <name evidence="2" type="ORF">NCTC12282_01072</name>
</gene>
<dbReference type="RefSeq" id="WP_029095161.1">
    <property type="nucleotide sequence ID" value="NZ_CAADJA010000002.1"/>
</dbReference>
<name>A0A2C6DHK0_9GAMM</name>
<dbReference type="InterPro" id="IPR042257">
    <property type="entry name" value="DGOK_C"/>
</dbReference>
<evidence type="ECO:0000313" key="1">
    <source>
        <dbReference type="EMBL" id="PHI28291.1"/>
    </source>
</evidence>
<dbReference type="GO" id="GO:0008671">
    <property type="term" value="F:2-dehydro-3-deoxygalactonokinase activity"/>
    <property type="evidence" value="ECO:0007669"/>
    <property type="project" value="UniProtKB-EC"/>
</dbReference>
<dbReference type="GO" id="GO:0034194">
    <property type="term" value="P:D-galactonate catabolic process"/>
    <property type="evidence" value="ECO:0007669"/>
    <property type="project" value="InterPro"/>
</dbReference>
<dbReference type="Proteomes" id="UP000373449">
    <property type="component" value="Unassembled WGS sequence"/>
</dbReference>
<keyword evidence="1" id="KW-0808">Transferase</keyword>
<dbReference type="InterPro" id="IPR007729">
    <property type="entry name" value="DGOK"/>
</dbReference>
<keyword evidence="3" id="KW-1185">Reference proteome</keyword>
<sequence>MIEQFIGVDWGSTNLRAWLFDGEHCVDSLRSELGVTRFNGQPAAAIFHQVFDNWLAQYPDGIPVVMAGMIGSNAGWVSTPYQMCPVNLSQISQHLMPVEQLAPMRGWIVPGIAINQADNCNVMRGEETQLIGAHACQPSDYYVMPGTHSKWVQMDGDNIADFRTVMTGELHHLLINHSLVGAGIGEQRECADAFKQGMEVGFNEANIIRRLFETRAAHVLGQLDRSVVQEWLSGLLIGHEVAQMQHQYADVKQRGITLIGSQKLVARYLQAMAFADIPHRTIDGDIAFKSGIRSLVNELEN</sequence>
<dbReference type="Gene3D" id="3.30.420.300">
    <property type="entry name" value="2-keto-3-deoxy-galactonokinase, substrate binding domain"/>
    <property type="match status" value="1"/>
</dbReference>
<dbReference type="CDD" id="cd24012">
    <property type="entry name" value="ASKHA_NBD_KDGal-kinase"/>
    <property type="match status" value="1"/>
</dbReference>
<dbReference type="Pfam" id="PF05035">
    <property type="entry name" value="DGOK"/>
    <property type="match status" value="1"/>
</dbReference>
<dbReference type="EMBL" id="PDDX01000001">
    <property type="protein sequence ID" value="PHI28291.1"/>
    <property type="molecule type" value="Genomic_DNA"/>
</dbReference>
<dbReference type="InterPro" id="IPR042258">
    <property type="entry name" value="DGOK_N"/>
</dbReference>
<keyword evidence="1" id="KW-0418">Kinase</keyword>
<evidence type="ECO:0000313" key="2">
    <source>
        <dbReference type="EMBL" id="VFS46181.1"/>
    </source>
</evidence>
<organism evidence="1 3">
    <name type="scientific">Budvicia aquatica</name>
    <dbReference type="NCBI Taxonomy" id="82979"/>
    <lineage>
        <taxon>Bacteria</taxon>
        <taxon>Pseudomonadati</taxon>
        <taxon>Pseudomonadota</taxon>
        <taxon>Gammaproteobacteria</taxon>
        <taxon>Enterobacterales</taxon>
        <taxon>Budviciaceae</taxon>
        <taxon>Budvicia</taxon>
    </lineage>
</organism>
<protein>
    <submittedName>
        <fullName evidence="2">2-keto-3-deoxy-galactonokinase</fullName>
    </submittedName>
    <submittedName>
        <fullName evidence="1">2-oxo-3-deoxygalactonate kinase</fullName>
        <ecNumber evidence="1">2.7.1.58</ecNumber>
    </submittedName>
</protein>
<accession>A0A2C6DHK0</accession>
<evidence type="ECO:0000313" key="3">
    <source>
        <dbReference type="Proteomes" id="UP000224974"/>
    </source>
</evidence>
<dbReference type="EMBL" id="CAADJA010000002">
    <property type="protein sequence ID" value="VFS46181.1"/>
    <property type="molecule type" value="Genomic_DNA"/>
</dbReference>
<reference evidence="2 4" key="3">
    <citation type="submission" date="2019-03" db="EMBL/GenBank/DDBJ databases">
        <authorList>
            <consortium name="Pathogen Informatics"/>
        </authorList>
    </citation>
    <scope>NUCLEOTIDE SEQUENCE [LARGE SCALE GENOMIC DNA]</scope>
    <source>
        <strain evidence="2 4">NCTC12282</strain>
    </source>
</reference>